<gene>
    <name evidence="2" type="ORF">NDEV_1887</name>
</gene>
<name>A0A128A5K9_9ARCH</name>
<evidence type="ECO:0000256" key="1">
    <source>
        <dbReference type="SAM" id="Phobius"/>
    </source>
</evidence>
<feature type="transmembrane region" description="Helical" evidence="1">
    <location>
        <begin position="12"/>
        <end position="37"/>
    </location>
</feature>
<accession>A0A128A5K9</accession>
<dbReference type="EMBL" id="LN890280">
    <property type="protein sequence ID" value="CUR52649.1"/>
    <property type="molecule type" value="Genomic_DNA"/>
</dbReference>
<dbReference type="Proteomes" id="UP000196239">
    <property type="component" value="Chromosome 1"/>
</dbReference>
<evidence type="ECO:0000313" key="2">
    <source>
        <dbReference type="EMBL" id="CUR52649.1"/>
    </source>
</evidence>
<keyword evidence="1" id="KW-1133">Transmembrane helix</keyword>
<protein>
    <submittedName>
        <fullName evidence="2">Uncharacterized protein</fullName>
    </submittedName>
</protein>
<dbReference type="KEGG" id="ndv:NDEV_1887"/>
<proteinExistence type="predicted"/>
<dbReference type="AlphaFoldDB" id="A0A128A5K9"/>
<keyword evidence="3" id="KW-1185">Reference proteome</keyword>
<organism evidence="2 3">
    <name type="scientific">Nitrosotalea devaniterrae</name>
    <dbReference type="NCBI Taxonomy" id="1078905"/>
    <lineage>
        <taxon>Archaea</taxon>
        <taxon>Nitrososphaerota</taxon>
        <taxon>Nitrososphaeria</taxon>
        <taxon>Nitrosotaleales</taxon>
        <taxon>Nitrosotaleaceae</taxon>
        <taxon>Nitrosotalea</taxon>
    </lineage>
</organism>
<reference evidence="3" key="1">
    <citation type="submission" date="2015-10" db="EMBL/GenBank/DDBJ databases">
        <authorList>
            <person name="Lehtovirta-Morley L.E."/>
            <person name="Vieille C."/>
        </authorList>
    </citation>
    <scope>NUCLEOTIDE SEQUENCE [LARGE SCALE GENOMIC DNA]</scope>
</reference>
<evidence type="ECO:0000313" key="3">
    <source>
        <dbReference type="Proteomes" id="UP000196239"/>
    </source>
</evidence>
<sequence length="235" mass="25986">MKNYMSHNKKMVKGIIIGLCMLVLIIIGVFVNSYLLVDNKGNTVAPQNDILSVNSCDGFHPVPNNLNDNMAIPVLIMSPDSMGCARLNFTVIYDYNDTTYGVRWPRIAELNPLFYIGGYHPLTNNDSLNVTENNAASLFQTQVIPNTIDLANMKIGSNFTVIYIIKPLKNATGFYDYSLLKPNCERYPLAVVYDINTVNASDFSASIKGPTPPCVSPPYKLSTVEVSGIGYKELK</sequence>
<keyword evidence="1" id="KW-0472">Membrane</keyword>
<keyword evidence="1" id="KW-0812">Transmembrane</keyword>